<sequence length="256" mass="29288">MKLPIRKIQGVAIIVILFSNIINAQVPSDNELFEILKAKDSLFFEVGFNKCNLEVFEELLPEEFEFYHDKDGITKSRAKFISTLKKNLCSTGKNNIKRVLEEGSIEVFPLYDSGNLYGAIQTGKHSFGSTISRFINLWILDQGKWVPTRIMSYDHKLNTTPIVANVEFIKLSSKEMSIYLGDYEFSPEFNLSIITEGDKIYGDAQGQKVEINYYGDHKFLDNNQTMKLNFILDDKGIVTGLKMIGRDREMIAKKKN</sequence>
<name>A0A918RC04_9FLAO</name>
<keyword evidence="2" id="KW-1185">Reference proteome</keyword>
<proteinExistence type="predicted"/>
<evidence type="ECO:0008006" key="3">
    <source>
        <dbReference type="Google" id="ProtNLM"/>
    </source>
</evidence>
<dbReference type="RefSeq" id="WP_189362815.1">
    <property type="nucleotide sequence ID" value="NZ_BMWZ01000014.1"/>
</dbReference>
<protein>
    <recommendedName>
        <fullName evidence="3">DUF4440 domain-containing protein</fullName>
    </recommendedName>
</protein>
<organism evidence="1 2">
    <name type="scientific">Algibacter mikhailovii</name>
    <dbReference type="NCBI Taxonomy" id="425498"/>
    <lineage>
        <taxon>Bacteria</taxon>
        <taxon>Pseudomonadati</taxon>
        <taxon>Bacteroidota</taxon>
        <taxon>Flavobacteriia</taxon>
        <taxon>Flavobacteriales</taxon>
        <taxon>Flavobacteriaceae</taxon>
        <taxon>Algibacter</taxon>
    </lineage>
</organism>
<comment type="caution">
    <text evidence="1">The sequence shown here is derived from an EMBL/GenBank/DDBJ whole genome shotgun (WGS) entry which is preliminary data.</text>
</comment>
<reference evidence="1" key="2">
    <citation type="submission" date="2020-09" db="EMBL/GenBank/DDBJ databases">
        <authorList>
            <person name="Sun Q."/>
            <person name="Kim S."/>
        </authorList>
    </citation>
    <scope>NUCLEOTIDE SEQUENCE</scope>
    <source>
        <strain evidence="1">KCTC 12710</strain>
    </source>
</reference>
<dbReference type="AlphaFoldDB" id="A0A918RC04"/>
<evidence type="ECO:0000313" key="1">
    <source>
        <dbReference type="EMBL" id="GGZ94301.1"/>
    </source>
</evidence>
<gene>
    <name evidence="1" type="ORF">GCM10007028_35780</name>
</gene>
<dbReference type="EMBL" id="BMWZ01000014">
    <property type="protein sequence ID" value="GGZ94301.1"/>
    <property type="molecule type" value="Genomic_DNA"/>
</dbReference>
<dbReference type="Proteomes" id="UP000636004">
    <property type="component" value="Unassembled WGS sequence"/>
</dbReference>
<accession>A0A918RC04</accession>
<evidence type="ECO:0000313" key="2">
    <source>
        <dbReference type="Proteomes" id="UP000636004"/>
    </source>
</evidence>
<reference evidence="1" key="1">
    <citation type="journal article" date="2014" name="Int. J. Syst. Evol. Microbiol.">
        <title>Complete genome sequence of Corynebacterium casei LMG S-19264T (=DSM 44701T), isolated from a smear-ripened cheese.</title>
        <authorList>
            <consortium name="US DOE Joint Genome Institute (JGI-PGF)"/>
            <person name="Walter F."/>
            <person name="Albersmeier A."/>
            <person name="Kalinowski J."/>
            <person name="Ruckert C."/>
        </authorList>
    </citation>
    <scope>NUCLEOTIDE SEQUENCE</scope>
    <source>
        <strain evidence="1">KCTC 12710</strain>
    </source>
</reference>
<dbReference type="InterPro" id="IPR032710">
    <property type="entry name" value="NTF2-like_dom_sf"/>
</dbReference>
<dbReference type="SUPFAM" id="SSF54427">
    <property type="entry name" value="NTF2-like"/>
    <property type="match status" value="1"/>
</dbReference>